<dbReference type="InterPro" id="IPR005064">
    <property type="entry name" value="BUG"/>
</dbReference>
<evidence type="ECO:0000256" key="2">
    <source>
        <dbReference type="SAM" id="SignalP"/>
    </source>
</evidence>
<dbReference type="SUPFAM" id="SSF53850">
    <property type="entry name" value="Periplasmic binding protein-like II"/>
    <property type="match status" value="1"/>
</dbReference>
<evidence type="ECO:0000313" key="3">
    <source>
        <dbReference type="EMBL" id="NNU44362.1"/>
    </source>
</evidence>
<proteinExistence type="inferred from homology"/>
<dbReference type="Proteomes" id="UP000552954">
    <property type="component" value="Unassembled WGS sequence"/>
</dbReference>
<protein>
    <submittedName>
        <fullName evidence="3">Tripartite tricarboxylate transporter substrate binding protein</fullName>
    </submittedName>
</protein>
<comment type="similarity">
    <text evidence="1">Belongs to the UPF0065 (bug) family.</text>
</comment>
<comment type="caution">
    <text evidence="3">The sequence shown here is derived from an EMBL/GenBank/DDBJ whole genome shotgun (WGS) entry which is preliminary data.</text>
</comment>
<dbReference type="AlphaFoldDB" id="A0A849K7L4"/>
<dbReference type="InterPro" id="IPR042100">
    <property type="entry name" value="Bug_dom1"/>
</dbReference>
<reference evidence="3 4" key="1">
    <citation type="submission" date="2020-05" db="EMBL/GenBank/DDBJ databases">
        <authorList>
            <person name="Khan S.A."/>
            <person name="Jeon C.O."/>
            <person name="Chun B.H."/>
        </authorList>
    </citation>
    <scope>NUCLEOTIDE SEQUENCE [LARGE SCALE GENOMIC DNA]</scope>
    <source>
        <strain evidence="3 4">B156</strain>
    </source>
</reference>
<keyword evidence="4" id="KW-1185">Reference proteome</keyword>
<sequence length="324" mass="33085">MPCPGRFSRRAALATALALVAPFAAAQAFPNKPVRVMVGYAAGGGVDAMARMLAQRLSPVLGQQVVVENRAGASGMIAAEAVARSAPDGHTLLMGESGMLITSHLQPRANMDPQKAFTPVSGTFIAPLMVVAHHSVPAADPRQLIALLKASPGKYSYATSGVGTVHHLGFEMLKAQTGAFIVHIPYRGAAQILPDVISGQVPIGVVSAAAGLAQARAGKVRAIGLMNTGKLAGAENVAAIADALPGFNVAPRLMLLAPAGTPAAVVERLNEAVRGVLESADLAQAAAQQGAIPAYLPPPQLAATLAQESAEWAGLMKTQKIASE</sequence>
<dbReference type="Gene3D" id="3.40.190.10">
    <property type="entry name" value="Periplasmic binding protein-like II"/>
    <property type="match status" value="1"/>
</dbReference>
<dbReference type="PIRSF" id="PIRSF017082">
    <property type="entry name" value="YflP"/>
    <property type="match status" value="1"/>
</dbReference>
<accession>A0A849K7L4</accession>
<feature type="signal peptide" evidence="2">
    <location>
        <begin position="1"/>
        <end position="26"/>
    </location>
</feature>
<name>A0A849K7L4_9BURK</name>
<reference evidence="3 4" key="2">
    <citation type="submission" date="2020-06" db="EMBL/GenBank/DDBJ databases">
        <title>Ramlibacter rhizophilus sp. nov., isolated from rhizosphere soil of national flower Mugunghwa from South Korea.</title>
        <authorList>
            <person name="Zheng-Fei Y."/>
            <person name="Huan T."/>
        </authorList>
    </citation>
    <scope>NUCLEOTIDE SEQUENCE [LARGE SCALE GENOMIC DNA]</scope>
    <source>
        <strain evidence="3 4">B156</strain>
    </source>
</reference>
<gene>
    <name evidence="3" type="ORF">HK415_16095</name>
</gene>
<evidence type="ECO:0000313" key="4">
    <source>
        <dbReference type="Proteomes" id="UP000552954"/>
    </source>
</evidence>
<feature type="chain" id="PRO_5032835015" evidence="2">
    <location>
        <begin position="27"/>
        <end position="324"/>
    </location>
</feature>
<dbReference type="RefSeq" id="WP_171561098.1">
    <property type="nucleotide sequence ID" value="NZ_JABFCS010000001.1"/>
</dbReference>
<organism evidence="3 4">
    <name type="scientific">Ramlibacter montanisoli</name>
    <dbReference type="NCBI Taxonomy" id="2732512"/>
    <lineage>
        <taxon>Bacteria</taxon>
        <taxon>Pseudomonadati</taxon>
        <taxon>Pseudomonadota</taxon>
        <taxon>Betaproteobacteria</taxon>
        <taxon>Burkholderiales</taxon>
        <taxon>Comamonadaceae</taxon>
        <taxon>Ramlibacter</taxon>
    </lineage>
</organism>
<keyword evidence="2" id="KW-0732">Signal</keyword>
<dbReference type="Pfam" id="PF03401">
    <property type="entry name" value="TctC"/>
    <property type="match status" value="1"/>
</dbReference>
<dbReference type="PANTHER" id="PTHR42928:SF5">
    <property type="entry name" value="BLR1237 PROTEIN"/>
    <property type="match status" value="1"/>
</dbReference>
<dbReference type="EMBL" id="JABFCS010000001">
    <property type="protein sequence ID" value="NNU44362.1"/>
    <property type="molecule type" value="Genomic_DNA"/>
</dbReference>
<dbReference type="PANTHER" id="PTHR42928">
    <property type="entry name" value="TRICARBOXYLATE-BINDING PROTEIN"/>
    <property type="match status" value="1"/>
</dbReference>
<evidence type="ECO:0000256" key="1">
    <source>
        <dbReference type="ARBA" id="ARBA00006987"/>
    </source>
</evidence>
<dbReference type="Gene3D" id="3.40.190.150">
    <property type="entry name" value="Bordetella uptake gene, domain 1"/>
    <property type="match status" value="1"/>
</dbReference>